<dbReference type="EMBL" id="JAUIQD010000001">
    <property type="protein sequence ID" value="KAK3364301.1"/>
    <property type="molecule type" value="Genomic_DNA"/>
</dbReference>
<reference evidence="2" key="2">
    <citation type="submission" date="2023-06" db="EMBL/GenBank/DDBJ databases">
        <authorList>
            <consortium name="Lawrence Berkeley National Laboratory"/>
            <person name="Haridas S."/>
            <person name="Hensen N."/>
            <person name="Bonometti L."/>
            <person name="Westerberg I."/>
            <person name="Brannstrom I.O."/>
            <person name="Guillou S."/>
            <person name="Cros-Aarteil S."/>
            <person name="Calhoun S."/>
            <person name="Kuo A."/>
            <person name="Mondo S."/>
            <person name="Pangilinan J."/>
            <person name="Riley R."/>
            <person name="Labutti K."/>
            <person name="Andreopoulos B."/>
            <person name="Lipzen A."/>
            <person name="Chen C."/>
            <person name="Yanf M."/>
            <person name="Daum C."/>
            <person name="Ng V."/>
            <person name="Clum A."/>
            <person name="Steindorff A."/>
            <person name="Ohm R."/>
            <person name="Martin F."/>
            <person name="Silar P."/>
            <person name="Natvig D."/>
            <person name="Lalanne C."/>
            <person name="Gautier V."/>
            <person name="Ament-Velasquez S.L."/>
            <person name="Kruys A."/>
            <person name="Hutchinson M.I."/>
            <person name="Powell A.J."/>
            <person name="Barry K."/>
            <person name="Miller A.N."/>
            <person name="Grigoriev I.V."/>
            <person name="Debuchy R."/>
            <person name="Gladieux P."/>
            <person name="Thoren M.H."/>
            <person name="Johannesson H."/>
        </authorList>
    </citation>
    <scope>NUCLEOTIDE SEQUENCE</scope>
    <source>
        <strain evidence="2">CBS 955.72</strain>
    </source>
</reference>
<evidence type="ECO:0000256" key="1">
    <source>
        <dbReference type="SAM" id="MobiDB-lite"/>
    </source>
</evidence>
<proteinExistence type="predicted"/>
<reference evidence="2" key="1">
    <citation type="journal article" date="2023" name="Mol. Phylogenet. Evol.">
        <title>Genome-scale phylogeny and comparative genomics of the fungal order Sordariales.</title>
        <authorList>
            <person name="Hensen N."/>
            <person name="Bonometti L."/>
            <person name="Westerberg I."/>
            <person name="Brannstrom I.O."/>
            <person name="Guillou S."/>
            <person name="Cros-Aarteil S."/>
            <person name="Calhoun S."/>
            <person name="Haridas S."/>
            <person name="Kuo A."/>
            <person name="Mondo S."/>
            <person name="Pangilinan J."/>
            <person name="Riley R."/>
            <person name="LaButti K."/>
            <person name="Andreopoulos B."/>
            <person name="Lipzen A."/>
            <person name="Chen C."/>
            <person name="Yan M."/>
            <person name="Daum C."/>
            <person name="Ng V."/>
            <person name="Clum A."/>
            <person name="Steindorff A."/>
            <person name="Ohm R.A."/>
            <person name="Martin F."/>
            <person name="Silar P."/>
            <person name="Natvig D.O."/>
            <person name="Lalanne C."/>
            <person name="Gautier V."/>
            <person name="Ament-Velasquez S.L."/>
            <person name="Kruys A."/>
            <person name="Hutchinson M.I."/>
            <person name="Powell A.J."/>
            <person name="Barry K."/>
            <person name="Miller A.N."/>
            <person name="Grigoriev I.V."/>
            <person name="Debuchy R."/>
            <person name="Gladieux P."/>
            <person name="Hiltunen Thoren M."/>
            <person name="Johannesson H."/>
        </authorList>
    </citation>
    <scope>NUCLEOTIDE SEQUENCE</scope>
    <source>
        <strain evidence="2">CBS 955.72</strain>
    </source>
</reference>
<feature type="region of interest" description="Disordered" evidence="1">
    <location>
        <begin position="27"/>
        <end position="50"/>
    </location>
</feature>
<organism evidence="2 3">
    <name type="scientific">Lasiosphaeria hispida</name>
    <dbReference type="NCBI Taxonomy" id="260671"/>
    <lineage>
        <taxon>Eukaryota</taxon>
        <taxon>Fungi</taxon>
        <taxon>Dikarya</taxon>
        <taxon>Ascomycota</taxon>
        <taxon>Pezizomycotina</taxon>
        <taxon>Sordariomycetes</taxon>
        <taxon>Sordariomycetidae</taxon>
        <taxon>Sordariales</taxon>
        <taxon>Lasiosphaeriaceae</taxon>
        <taxon>Lasiosphaeria</taxon>
    </lineage>
</organism>
<comment type="caution">
    <text evidence="2">The sequence shown here is derived from an EMBL/GenBank/DDBJ whole genome shotgun (WGS) entry which is preliminary data.</text>
</comment>
<keyword evidence="3" id="KW-1185">Reference proteome</keyword>
<feature type="compositionally biased region" description="Acidic residues" evidence="1">
    <location>
        <begin position="32"/>
        <end position="47"/>
    </location>
</feature>
<gene>
    <name evidence="2" type="ORF">B0T25DRAFT_470421</name>
</gene>
<dbReference type="Proteomes" id="UP001275084">
    <property type="component" value="Unassembled WGS sequence"/>
</dbReference>
<sequence>MDVINAMGGATLAQRTKSESVEAGLNDNAADINDDIDDGNDDIDDGNGDTNEQYLPFRNVRDFFARVNACTEETFFVFSPVSAADYEALLKSRDRRGQKFQMDLWDGTQLWITTHASGLHETLHGHLDDKILLQVASMGLCDDWKRVGTTTFTAGAGGSGGEGDSSRKPVSQRPLPAMWPTLVIEGGYSQSLRKLRHKARWWLQESNFEVKIVLIAKCLRTSKTILVEKWVGIPPLAQISPPNVTTRAQQQRLNMQGQGWGLVPGKAQTVTIRPIPGVDPRQTSTPNSFQVVRSPLVLEFSLLFLRQPGAGEGNVSLGAQAFQSFAASIWQDVE</sequence>
<name>A0AAJ0HWQ2_9PEZI</name>
<accession>A0AAJ0HWQ2</accession>
<evidence type="ECO:0000313" key="2">
    <source>
        <dbReference type="EMBL" id="KAK3364301.1"/>
    </source>
</evidence>
<dbReference type="AlphaFoldDB" id="A0AAJ0HWQ2"/>
<evidence type="ECO:0000313" key="3">
    <source>
        <dbReference type="Proteomes" id="UP001275084"/>
    </source>
</evidence>
<protein>
    <submittedName>
        <fullName evidence="2">Uncharacterized protein</fullName>
    </submittedName>
</protein>